<evidence type="ECO:0000256" key="1">
    <source>
        <dbReference type="SAM" id="MobiDB-lite"/>
    </source>
</evidence>
<protein>
    <submittedName>
        <fullName evidence="3">Lipoprotein</fullName>
    </submittedName>
</protein>
<dbReference type="EMBL" id="AP035881">
    <property type="protein sequence ID" value="BFP47475.1"/>
    <property type="molecule type" value="Genomic_DNA"/>
</dbReference>
<feature type="region of interest" description="Disordered" evidence="1">
    <location>
        <begin position="25"/>
        <end position="52"/>
    </location>
</feature>
<dbReference type="PROSITE" id="PS51257">
    <property type="entry name" value="PROKAR_LIPOPROTEIN"/>
    <property type="match status" value="1"/>
</dbReference>
<evidence type="ECO:0000313" key="3">
    <source>
        <dbReference type="EMBL" id="BFP47475.1"/>
    </source>
</evidence>
<keyword evidence="2" id="KW-0732">Signal</keyword>
<dbReference type="RefSeq" id="WP_407989826.1">
    <property type="nucleotide sequence ID" value="NZ_AP035881.2"/>
</dbReference>
<dbReference type="AlphaFoldDB" id="A0AB33K412"/>
<proteinExistence type="predicted"/>
<sequence length="274" mass="28582">MTAGQRSAAAAIAVLLLTGVAGCGSAAEPPPTSGPTPSVVPTGLPSPTDRSPHGVLLSAQLAMTAARRAEFSYRLGAEQAVGVLFWAPKTVLTVKYPDTAEQLIVLDTTAYRGGDPATAERTGGRHWEKFTAPGGQREIPYAGLVDRINPMVALTAAVAAESPRLIGEEELGEATVQHYRLTVGVDRYVAAQTLLPAGRQQALQAALSAGGAHQLTLDLWLNDKDQLVQLRRSSEGGPDDTMTYKNLGGPLSVQAPAESDTVDEGARTLPPLAS</sequence>
<evidence type="ECO:0000256" key="2">
    <source>
        <dbReference type="SAM" id="SignalP"/>
    </source>
</evidence>
<feature type="signal peptide" evidence="2">
    <location>
        <begin position="1"/>
        <end position="26"/>
    </location>
</feature>
<accession>A0AB33K412</accession>
<gene>
    <name evidence="3" type="ORF">KCMC57_38430</name>
</gene>
<name>A0AB33K412_9ACTN</name>
<dbReference type="Gene3D" id="2.50.20.20">
    <property type="match status" value="1"/>
</dbReference>
<feature type="region of interest" description="Disordered" evidence="1">
    <location>
        <begin position="232"/>
        <end position="274"/>
    </location>
</feature>
<feature type="chain" id="PRO_5044273947" evidence="2">
    <location>
        <begin position="27"/>
        <end position="274"/>
    </location>
</feature>
<reference evidence="3" key="1">
    <citation type="submission" date="2024-07" db="EMBL/GenBank/DDBJ databases">
        <title>Complete genome sequences of cellulolytic bacteria, Kitasatospora sp. CMC57 and Streptomyces sp. CMC78, isolated from Japanese agricultural soil.</title>
        <authorList>
            <person name="Hashimoto T."/>
            <person name="Ito M."/>
            <person name="Iwamoto M."/>
            <person name="Fukahori D."/>
            <person name="Shoda T."/>
            <person name="Sakoda M."/>
            <person name="Morohoshi T."/>
            <person name="Mitsuboshi M."/>
            <person name="Nishizawa T."/>
        </authorList>
    </citation>
    <scope>NUCLEOTIDE SEQUENCE</scope>
    <source>
        <strain evidence="3">CMC57</strain>
    </source>
</reference>
<keyword evidence="3" id="KW-0449">Lipoprotein</keyword>
<organism evidence="3">
    <name type="scientific">Kitasatospora sp. CMC57</name>
    <dbReference type="NCBI Taxonomy" id="3231513"/>
    <lineage>
        <taxon>Bacteria</taxon>
        <taxon>Bacillati</taxon>
        <taxon>Actinomycetota</taxon>
        <taxon>Actinomycetes</taxon>
        <taxon>Kitasatosporales</taxon>
        <taxon>Streptomycetaceae</taxon>
        <taxon>Kitasatospora</taxon>
    </lineage>
</organism>